<comment type="similarity">
    <text evidence="2">Belongs to the CRELD family.</text>
</comment>
<comment type="caution">
    <text evidence="16">The sequence shown here is derived from an EMBL/GenBank/DDBJ whole genome shotgun (WGS) entry which is preliminary data.</text>
</comment>
<evidence type="ECO:0000256" key="7">
    <source>
        <dbReference type="ARBA" id="ARBA00023157"/>
    </source>
</evidence>
<dbReference type="Proteomes" id="UP000215902">
    <property type="component" value="Unassembled WGS sequence"/>
</dbReference>
<dbReference type="InterPro" id="IPR000152">
    <property type="entry name" value="EGF-type_Asp/Asn_hydroxyl_site"/>
</dbReference>
<dbReference type="InterPro" id="IPR018097">
    <property type="entry name" value="EGF_Ca-bd_CS"/>
</dbReference>
<comment type="function">
    <text evidence="10">Protein disulfide isomerase. Promotes the localization of acetylcholine receptors (AChRs) to the plasma membrane.</text>
</comment>
<dbReference type="PROSITE" id="PS01186">
    <property type="entry name" value="EGF_2"/>
    <property type="match status" value="1"/>
</dbReference>
<dbReference type="InterPro" id="IPR049883">
    <property type="entry name" value="NOTCH1_EGF-like"/>
</dbReference>
<dbReference type="PROSITE" id="PS01187">
    <property type="entry name" value="EGF_CA"/>
    <property type="match status" value="1"/>
</dbReference>
<dbReference type="Gene3D" id="2.10.25.10">
    <property type="entry name" value="Laminin"/>
    <property type="match status" value="2"/>
</dbReference>
<feature type="domain" description="EGF-like" evidence="15">
    <location>
        <begin position="318"/>
        <end position="359"/>
    </location>
</feature>
<dbReference type="InterPro" id="IPR009030">
    <property type="entry name" value="Growth_fac_rcpt_cys_sf"/>
</dbReference>
<dbReference type="InterPro" id="IPR001881">
    <property type="entry name" value="EGF-like_Ca-bd_dom"/>
</dbReference>
<evidence type="ECO:0000256" key="14">
    <source>
        <dbReference type="SAM" id="SignalP"/>
    </source>
</evidence>
<evidence type="ECO:0000256" key="9">
    <source>
        <dbReference type="ARBA" id="ARBA00023284"/>
    </source>
</evidence>
<evidence type="ECO:0000256" key="8">
    <source>
        <dbReference type="ARBA" id="ARBA00023235"/>
    </source>
</evidence>
<evidence type="ECO:0000313" key="17">
    <source>
        <dbReference type="Proteomes" id="UP000215902"/>
    </source>
</evidence>
<feature type="compositionally biased region" description="Low complexity" evidence="13">
    <location>
        <begin position="361"/>
        <end position="373"/>
    </location>
</feature>
<evidence type="ECO:0000256" key="2">
    <source>
        <dbReference type="ARBA" id="ARBA00005897"/>
    </source>
</evidence>
<dbReference type="PROSITE" id="PS00022">
    <property type="entry name" value="EGF_1"/>
    <property type="match status" value="1"/>
</dbReference>
<dbReference type="PROSITE" id="PS00010">
    <property type="entry name" value="ASX_HYDROXYL"/>
    <property type="match status" value="1"/>
</dbReference>
<dbReference type="Pfam" id="PF07645">
    <property type="entry name" value="EGF_CA"/>
    <property type="match status" value="2"/>
</dbReference>
<evidence type="ECO:0000313" key="16">
    <source>
        <dbReference type="EMBL" id="PAA56195.1"/>
    </source>
</evidence>
<feature type="region of interest" description="Disordered" evidence="13">
    <location>
        <begin position="358"/>
        <end position="385"/>
    </location>
</feature>
<evidence type="ECO:0000256" key="4">
    <source>
        <dbReference type="ARBA" id="ARBA00022536"/>
    </source>
</evidence>
<dbReference type="SMART" id="SM00181">
    <property type="entry name" value="EGF"/>
    <property type="match status" value="4"/>
</dbReference>
<evidence type="ECO:0000256" key="13">
    <source>
        <dbReference type="SAM" id="MobiDB-lite"/>
    </source>
</evidence>
<keyword evidence="7" id="KW-1015">Disulfide bond</keyword>
<dbReference type="InterPro" id="IPR006212">
    <property type="entry name" value="Furin_repeat"/>
</dbReference>
<dbReference type="InterPro" id="IPR002049">
    <property type="entry name" value="LE_dom"/>
</dbReference>
<dbReference type="EMBL" id="NIVC01002654">
    <property type="protein sequence ID" value="PAA56195.1"/>
    <property type="molecule type" value="Genomic_DNA"/>
</dbReference>
<dbReference type="GO" id="GO:0005509">
    <property type="term" value="F:calcium ion binding"/>
    <property type="evidence" value="ECO:0007669"/>
    <property type="project" value="InterPro"/>
</dbReference>
<proteinExistence type="inferred from homology"/>
<organism evidence="16 17">
    <name type="scientific">Macrostomum lignano</name>
    <dbReference type="NCBI Taxonomy" id="282301"/>
    <lineage>
        <taxon>Eukaryota</taxon>
        <taxon>Metazoa</taxon>
        <taxon>Spiralia</taxon>
        <taxon>Lophotrochozoa</taxon>
        <taxon>Platyhelminthes</taxon>
        <taxon>Rhabditophora</taxon>
        <taxon>Macrostomorpha</taxon>
        <taxon>Macrostomida</taxon>
        <taxon>Macrostomidae</taxon>
        <taxon>Macrostomum</taxon>
    </lineage>
</organism>
<reference evidence="16 17" key="1">
    <citation type="submission" date="2017-06" db="EMBL/GenBank/DDBJ databases">
        <title>A platform for efficient transgenesis in Macrostomum lignano, a flatworm model organism for stem cell research.</title>
        <authorList>
            <person name="Berezikov E."/>
        </authorList>
    </citation>
    <scope>NUCLEOTIDE SEQUENCE [LARGE SCALE GENOMIC DNA]</scope>
    <source>
        <strain evidence="16">DV1</strain>
        <tissue evidence="16">Whole organism</tissue>
    </source>
</reference>
<evidence type="ECO:0000256" key="12">
    <source>
        <dbReference type="PROSITE-ProRule" id="PRU00076"/>
    </source>
</evidence>
<keyword evidence="9" id="KW-0676">Redox-active center</keyword>
<dbReference type="PANTHER" id="PTHR24034:SF46">
    <property type="entry name" value="LATENT-TRANSFORMING GROWTH FACTOR BETA-BINDING PROTEIN 3"/>
    <property type="match status" value="1"/>
</dbReference>
<dbReference type="CDD" id="cd00054">
    <property type="entry name" value="EGF_CA"/>
    <property type="match status" value="2"/>
</dbReference>
<accession>A0A267E3Q6</accession>
<keyword evidence="6" id="KW-0677">Repeat</keyword>
<evidence type="ECO:0000256" key="11">
    <source>
        <dbReference type="ARBA" id="ARBA00049822"/>
    </source>
</evidence>
<evidence type="ECO:0000256" key="3">
    <source>
        <dbReference type="ARBA" id="ARBA00012723"/>
    </source>
</evidence>
<dbReference type="SMART" id="SM00261">
    <property type="entry name" value="FU"/>
    <property type="match status" value="2"/>
</dbReference>
<evidence type="ECO:0000256" key="10">
    <source>
        <dbReference type="ARBA" id="ARBA00049626"/>
    </source>
</evidence>
<keyword evidence="5 14" id="KW-0732">Signal</keyword>
<dbReference type="PROSITE" id="PS01248">
    <property type="entry name" value="EGF_LAM_1"/>
    <property type="match status" value="1"/>
</dbReference>
<evidence type="ECO:0000256" key="6">
    <source>
        <dbReference type="ARBA" id="ARBA00022737"/>
    </source>
</evidence>
<gene>
    <name evidence="16" type="ORF">BOX15_Mlig007061g1</name>
</gene>
<name>A0A267E3Q6_9PLAT</name>
<dbReference type="CDD" id="cd00055">
    <property type="entry name" value="EGF_Lam"/>
    <property type="match status" value="1"/>
</dbReference>
<dbReference type="AlphaFoldDB" id="A0A267E3Q6"/>
<comment type="catalytic activity">
    <reaction evidence="1">
        <text>Catalyzes the rearrangement of -S-S- bonds in proteins.</text>
        <dbReference type="EC" id="5.3.4.1"/>
    </reaction>
</comment>
<dbReference type="InterPro" id="IPR000742">
    <property type="entry name" value="EGF"/>
</dbReference>
<keyword evidence="4 12" id="KW-0245">EGF-like domain</keyword>
<keyword evidence="8" id="KW-0413">Isomerase</keyword>
<feature type="non-terminal residue" evidence="16">
    <location>
        <position position="1"/>
    </location>
</feature>
<dbReference type="SMART" id="SM00179">
    <property type="entry name" value="EGF_CA"/>
    <property type="match status" value="2"/>
</dbReference>
<dbReference type="OrthoDB" id="19903at2759"/>
<protein>
    <recommendedName>
        <fullName evidence="3">protein disulfide-isomerase</fullName>
        <ecNumber evidence="3">5.3.4.1</ecNumber>
    </recommendedName>
    <alternativeName>
        <fullName evidence="11">Cysteine-rich with EGF-like domain protein 1</fullName>
    </alternativeName>
</protein>
<dbReference type="EC" id="5.3.4.1" evidence="3"/>
<dbReference type="PANTHER" id="PTHR24034">
    <property type="entry name" value="EGF-LIKE DOMAIN-CONTAINING PROTEIN"/>
    <property type="match status" value="1"/>
</dbReference>
<evidence type="ECO:0000256" key="1">
    <source>
        <dbReference type="ARBA" id="ARBA00001182"/>
    </source>
</evidence>
<feature type="chain" id="PRO_5012582810" description="protein disulfide-isomerase" evidence="14">
    <location>
        <begin position="35"/>
        <end position="452"/>
    </location>
</feature>
<evidence type="ECO:0000259" key="15">
    <source>
        <dbReference type="PROSITE" id="PS50026"/>
    </source>
</evidence>
<dbReference type="InterPro" id="IPR050751">
    <property type="entry name" value="ECM_structural_protein"/>
</dbReference>
<dbReference type="SUPFAM" id="SSF57184">
    <property type="entry name" value="Growth factor receptor domain"/>
    <property type="match status" value="1"/>
</dbReference>
<dbReference type="PROSITE" id="PS50026">
    <property type="entry name" value="EGF_3"/>
    <property type="match status" value="1"/>
</dbReference>
<dbReference type="STRING" id="282301.A0A267E3Q6"/>
<dbReference type="FunFam" id="2.10.25.10:FF:000038">
    <property type="entry name" value="Fibrillin 2"/>
    <property type="match status" value="1"/>
</dbReference>
<evidence type="ECO:0000256" key="5">
    <source>
        <dbReference type="ARBA" id="ARBA00022729"/>
    </source>
</evidence>
<sequence>KDSDTGSQNSTMPLIHQLASLGLLLSLISHVARSGSPDSQQLSSQCRACSAIAAAFQRGLERTARDNFGGGNTNWEETRLGTYALSETRLVDITDRLCKDKDNEMDGVTSSECHAMLEKIEEDIEKFWFGAFKANPTSASLRDSVCVNGTAACCVYGRWGPECAPCPDCSGGRGDCNGNGTRTGTGACDCHPGYSGAQCSDCSAKYYRANGESNGECKACSPACRSACTGPLATQCDQCADGYETVQQADGAACVDIDECQTRSPCSGPRSFCENLPGSYRCGDCDRACSACSGPGQAGCTACSPGFEPATTGSGCQDVNECSPDSPHCTGPYERCVNLPGSYRCDCQPGYQRSGSQCVPKPAASSKKSANSKQTKKGQSGNKKGKPPKLIWTVAYSIEFAKFFGAIVGLAVFAVAVKGRPAPVTVAACLAGWYLCKQSSVLDRVYLHAGRR</sequence>
<keyword evidence="17" id="KW-1185">Reference proteome</keyword>
<dbReference type="GO" id="GO:0003756">
    <property type="term" value="F:protein disulfide isomerase activity"/>
    <property type="evidence" value="ECO:0007669"/>
    <property type="project" value="UniProtKB-EC"/>
</dbReference>
<feature type="signal peptide" evidence="14">
    <location>
        <begin position="1"/>
        <end position="34"/>
    </location>
</feature>
<comment type="caution">
    <text evidence="12">Lacks conserved residue(s) required for the propagation of feature annotation.</text>
</comment>